<gene>
    <name evidence="2" type="ORF">V5799_014234</name>
</gene>
<keyword evidence="3" id="KW-1185">Reference proteome</keyword>
<dbReference type="Proteomes" id="UP001321473">
    <property type="component" value="Unassembled WGS sequence"/>
</dbReference>
<dbReference type="SUPFAM" id="SSF52833">
    <property type="entry name" value="Thioredoxin-like"/>
    <property type="match status" value="1"/>
</dbReference>
<proteinExistence type="predicted"/>
<name>A0AAQ4E3M0_AMBAM</name>
<dbReference type="Pfam" id="PF10262">
    <property type="entry name" value="Rdx"/>
    <property type="match status" value="1"/>
</dbReference>
<dbReference type="Gene3D" id="3.40.30.10">
    <property type="entry name" value="Glutaredoxin"/>
    <property type="match status" value="1"/>
</dbReference>
<dbReference type="InterPro" id="IPR011893">
    <property type="entry name" value="Selenoprotein_Rdx-typ"/>
</dbReference>
<accession>A0AAQ4E3M0</accession>
<dbReference type="EMBL" id="JARKHS020022777">
    <property type="protein sequence ID" value="KAK8769300.1"/>
    <property type="molecule type" value="Genomic_DNA"/>
</dbReference>
<dbReference type="AlphaFoldDB" id="A0AAQ4E3M0"/>
<evidence type="ECO:0008006" key="4">
    <source>
        <dbReference type="Google" id="ProtNLM"/>
    </source>
</evidence>
<keyword evidence="1" id="KW-0676">Redox-active center</keyword>
<organism evidence="2 3">
    <name type="scientific">Amblyomma americanum</name>
    <name type="common">Lone star tick</name>
    <dbReference type="NCBI Taxonomy" id="6943"/>
    <lineage>
        <taxon>Eukaryota</taxon>
        <taxon>Metazoa</taxon>
        <taxon>Ecdysozoa</taxon>
        <taxon>Arthropoda</taxon>
        <taxon>Chelicerata</taxon>
        <taxon>Arachnida</taxon>
        <taxon>Acari</taxon>
        <taxon>Parasitiformes</taxon>
        <taxon>Ixodida</taxon>
        <taxon>Ixodoidea</taxon>
        <taxon>Ixodidae</taxon>
        <taxon>Amblyomminae</taxon>
        <taxon>Amblyomma</taxon>
    </lineage>
</organism>
<dbReference type="InterPro" id="IPR036249">
    <property type="entry name" value="Thioredoxin-like_sf"/>
</dbReference>
<sequence>MALPTAVDVVRDLYIRWSVIHYTTQRYFNDVRKAASSEDCRPLAAGPDRLKLPERAARADGLSRERADVEVFLSELTNSDREWQQELHQLKWLLSTGECRPTFEELKRQILAKLPNATVTGSVGRTSSFEVEINGVKVYSKLEKGAFPDFTEVVNRALEASQGKTVQKVTGVQK</sequence>
<evidence type="ECO:0000313" key="3">
    <source>
        <dbReference type="Proteomes" id="UP001321473"/>
    </source>
</evidence>
<comment type="caution">
    <text evidence="2">The sequence shown here is derived from an EMBL/GenBank/DDBJ whole genome shotgun (WGS) entry which is preliminary data.</text>
</comment>
<dbReference type="NCBIfam" id="TIGR02174">
    <property type="entry name" value="CXXU_selWTH"/>
    <property type="match status" value="1"/>
</dbReference>
<reference evidence="2 3" key="1">
    <citation type="journal article" date="2023" name="Arcadia Sci">
        <title>De novo assembly of a long-read Amblyomma americanum tick genome.</title>
        <authorList>
            <person name="Chou S."/>
            <person name="Poskanzer K.E."/>
            <person name="Rollins M."/>
            <person name="Thuy-Boun P.S."/>
        </authorList>
    </citation>
    <scope>NUCLEOTIDE SEQUENCE [LARGE SCALE GENOMIC DNA]</scope>
    <source>
        <strain evidence="2">F_SG_1</strain>
        <tissue evidence="2">Salivary glands</tissue>
    </source>
</reference>
<evidence type="ECO:0000313" key="2">
    <source>
        <dbReference type="EMBL" id="KAK8769300.1"/>
    </source>
</evidence>
<evidence type="ECO:0000256" key="1">
    <source>
        <dbReference type="ARBA" id="ARBA00023284"/>
    </source>
</evidence>
<protein>
    <recommendedName>
        <fullName evidence="4">Selenoprotein</fullName>
    </recommendedName>
</protein>